<dbReference type="GO" id="GO:0005576">
    <property type="term" value="C:extracellular region"/>
    <property type="evidence" value="ECO:0007669"/>
    <property type="project" value="UniProtKB-SubCell"/>
</dbReference>
<keyword evidence="3" id="KW-0472">Membrane</keyword>
<reference evidence="6" key="1">
    <citation type="submission" date="2015-11" db="EMBL/GenBank/DDBJ databases">
        <title>De novo transcriptome assembly of four potential Pierce s Disease insect vectors from Arizona vineyards.</title>
        <authorList>
            <person name="Tassone E.E."/>
        </authorList>
    </citation>
    <scope>NUCLEOTIDE SEQUENCE</scope>
</reference>
<dbReference type="AlphaFoldDB" id="A0A1B6I5R6"/>
<keyword evidence="3" id="KW-0812">Transmembrane</keyword>
<feature type="transmembrane region" description="Helical" evidence="3">
    <location>
        <begin position="274"/>
        <end position="292"/>
    </location>
</feature>
<dbReference type="PANTHER" id="PTHR10334">
    <property type="entry name" value="CYSTEINE-RICH SECRETORY PROTEIN-RELATED"/>
    <property type="match status" value="1"/>
</dbReference>
<dbReference type="InterPro" id="IPR001283">
    <property type="entry name" value="CRISP-related"/>
</dbReference>
<feature type="signal peptide" evidence="4">
    <location>
        <begin position="1"/>
        <end position="21"/>
    </location>
</feature>
<dbReference type="SUPFAM" id="SSF55797">
    <property type="entry name" value="PR-1-like"/>
    <property type="match status" value="1"/>
</dbReference>
<evidence type="ECO:0000256" key="2">
    <source>
        <dbReference type="ARBA" id="ARBA00022729"/>
    </source>
</evidence>
<feature type="domain" description="SCP" evidence="5">
    <location>
        <begin position="57"/>
        <end position="222"/>
    </location>
</feature>
<organism evidence="6">
    <name type="scientific">Homalodisca liturata</name>
    <dbReference type="NCBI Taxonomy" id="320908"/>
    <lineage>
        <taxon>Eukaryota</taxon>
        <taxon>Metazoa</taxon>
        <taxon>Ecdysozoa</taxon>
        <taxon>Arthropoda</taxon>
        <taxon>Hexapoda</taxon>
        <taxon>Insecta</taxon>
        <taxon>Pterygota</taxon>
        <taxon>Neoptera</taxon>
        <taxon>Paraneoptera</taxon>
        <taxon>Hemiptera</taxon>
        <taxon>Auchenorrhyncha</taxon>
        <taxon>Membracoidea</taxon>
        <taxon>Cicadellidae</taxon>
        <taxon>Cicadellinae</taxon>
        <taxon>Proconiini</taxon>
        <taxon>Homalodisca</taxon>
    </lineage>
</organism>
<evidence type="ECO:0000256" key="1">
    <source>
        <dbReference type="ARBA" id="ARBA00009923"/>
    </source>
</evidence>
<dbReference type="InterPro" id="IPR014044">
    <property type="entry name" value="CAP_dom"/>
</dbReference>
<dbReference type="PRINTS" id="PR00837">
    <property type="entry name" value="V5TPXLIKE"/>
</dbReference>
<dbReference type="InterPro" id="IPR002413">
    <property type="entry name" value="V5_allergen-like"/>
</dbReference>
<evidence type="ECO:0000256" key="4">
    <source>
        <dbReference type="SAM" id="SignalP"/>
    </source>
</evidence>
<dbReference type="CDD" id="cd05380">
    <property type="entry name" value="CAP_euk"/>
    <property type="match status" value="1"/>
</dbReference>
<evidence type="ECO:0000313" key="6">
    <source>
        <dbReference type="EMBL" id="JAS82264.1"/>
    </source>
</evidence>
<dbReference type="Gene3D" id="3.40.33.10">
    <property type="entry name" value="CAP"/>
    <property type="match status" value="1"/>
</dbReference>
<keyword evidence="2 4" id="KW-0732">Signal</keyword>
<keyword evidence="3" id="KW-1133">Transmembrane helix</keyword>
<accession>A0A1B6I5R6</accession>
<gene>
    <name evidence="6" type="ORF">g.19122</name>
</gene>
<dbReference type="EMBL" id="GECU01025442">
    <property type="protein sequence ID" value="JAS82264.1"/>
    <property type="molecule type" value="Transcribed_RNA"/>
</dbReference>
<dbReference type="InterPro" id="IPR035940">
    <property type="entry name" value="CAP_sf"/>
</dbReference>
<dbReference type="Pfam" id="PF00188">
    <property type="entry name" value="CAP"/>
    <property type="match status" value="1"/>
</dbReference>
<dbReference type="PIRSF" id="PIRSF038921">
    <property type="entry name" value="P14a"/>
    <property type="match status" value="1"/>
</dbReference>
<dbReference type="PRINTS" id="PR00838">
    <property type="entry name" value="V5ALLERGEN"/>
</dbReference>
<comment type="similarity">
    <text evidence="1">Belongs to the CRISP family.</text>
</comment>
<proteinExistence type="inferred from homology"/>
<evidence type="ECO:0000256" key="3">
    <source>
        <dbReference type="SAM" id="Phobius"/>
    </source>
</evidence>
<name>A0A1B6I5R6_9HEMI</name>
<dbReference type="InterPro" id="IPR034763">
    <property type="entry name" value="P14a_insect"/>
</dbReference>
<sequence length="303" mass="34322">MTLTKFLVIMTLCGILKETEGYDYCTVKGCQPREHTMCKYPANKPDCKVARLGLDVEHRKELLKVHNELRQKVAQGKEEGQPPAANMMKLSWNNEAEDIAQRWAERCTFAHDKCRTMKDGTRAGQNIAKASINSEVDTISKIVVKCIGSFYSEVEFTDPAVVASFQGTTGKDGKDIGHYTALVSSNTTQVGCGFVQKKEIYSNKFQDIFLVCNYVPTGNMLYMPLYKEGPACSECPSGSRCSERYPGLCTNEKNEYEDIPKRPKRAQGISLHPSWYLLVVLFFIQTYYLNILSSIKYDRLIYF</sequence>
<dbReference type="PROSITE" id="PS01010">
    <property type="entry name" value="CRISP_2"/>
    <property type="match status" value="1"/>
</dbReference>
<dbReference type="InterPro" id="IPR018244">
    <property type="entry name" value="Allrgn_V5/Tpx1_CS"/>
</dbReference>
<feature type="chain" id="PRO_5008584915" description="SCP domain-containing protein" evidence="4">
    <location>
        <begin position="22"/>
        <end position="303"/>
    </location>
</feature>
<evidence type="ECO:0000259" key="5">
    <source>
        <dbReference type="SMART" id="SM00198"/>
    </source>
</evidence>
<protein>
    <recommendedName>
        <fullName evidence="5">SCP domain-containing protein</fullName>
    </recommendedName>
</protein>
<dbReference type="SMART" id="SM00198">
    <property type="entry name" value="SCP"/>
    <property type="match status" value="1"/>
</dbReference>